<protein>
    <submittedName>
        <fullName evidence="1">Uncharacterized protein</fullName>
    </submittedName>
</protein>
<accession>A0AAV4AXU8</accession>
<proteinExistence type="predicted"/>
<reference evidence="1 2" key="1">
    <citation type="journal article" date="2021" name="Elife">
        <title>Chloroplast acquisition without the gene transfer in kleptoplastic sea slugs, Plakobranchus ocellatus.</title>
        <authorList>
            <person name="Maeda T."/>
            <person name="Takahashi S."/>
            <person name="Yoshida T."/>
            <person name="Shimamura S."/>
            <person name="Takaki Y."/>
            <person name="Nagai Y."/>
            <person name="Toyoda A."/>
            <person name="Suzuki Y."/>
            <person name="Arimoto A."/>
            <person name="Ishii H."/>
            <person name="Satoh N."/>
            <person name="Nishiyama T."/>
            <person name="Hasebe M."/>
            <person name="Maruyama T."/>
            <person name="Minagawa J."/>
            <person name="Obokata J."/>
            <person name="Shigenobu S."/>
        </authorList>
    </citation>
    <scope>NUCLEOTIDE SEQUENCE [LARGE SCALE GENOMIC DNA]</scope>
</reference>
<evidence type="ECO:0000313" key="1">
    <source>
        <dbReference type="EMBL" id="GFO11323.1"/>
    </source>
</evidence>
<dbReference type="EMBL" id="BLXT01004267">
    <property type="protein sequence ID" value="GFO11323.1"/>
    <property type="molecule type" value="Genomic_DNA"/>
</dbReference>
<gene>
    <name evidence="1" type="ORF">PoB_003782800</name>
</gene>
<dbReference type="AlphaFoldDB" id="A0AAV4AXU8"/>
<evidence type="ECO:0000313" key="2">
    <source>
        <dbReference type="Proteomes" id="UP000735302"/>
    </source>
</evidence>
<organism evidence="1 2">
    <name type="scientific">Plakobranchus ocellatus</name>
    <dbReference type="NCBI Taxonomy" id="259542"/>
    <lineage>
        <taxon>Eukaryota</taxon>
        <taxon>Metazoa</taxon>
        <taxon>Spiralia</taxon>
        <taxon>Lophotrochozoa</taxon>
        <taxon>Mollusca</taxon>
        <taxon>Gastropoda</taxon>
        <taxon>Heterobranchia</taxon>
        <taxon>Euthyneura</taxon>
        <taxon>Panpulmonata</taxon>
        <taxon>Sacoglossa</taxon>
        <taxon>Placobranchoidea</taxon>
        <taxon>Plakobranchidae</taxon>
        <taxon>Plakobranchus</taxon>
    </lineage>
</organism>
<keyword evidence="2" id="KW-1185">Reference proteome</keyword>
<sequence length="84" mass="9514">MCKAPPVTSKTLIHPTIKLRHTHGISEFITVWLIEAVEISAQLRHLDKAFGRTVLTKIFYQRGRQKGDESLNYGLLKLRVAGTN</sequence>
<name>A0AAV4AXU8_9GAST</name>
<comment type="caution">
    <text evidence="1">The sequence shown here is derived from an EMBL/GenBank/DDBJ whole genome shotgun (WGS) entry which is preliminary data.</text>
</comment>
<dbReference type="Proteomes" id="UP000735302">
    <property type="component" value="Unassembled WGS sequence"/>
</dbReference>